<sequence length="99" mass="10737">MGGGEPPCTSVVLNAFIIRARRRQAIALRQQTGKEKGDCSPFFLPLVNAGRLLFRFGNHFAAQSAVVVFPQTVGVRVVQIALDIAFIVLRADVAGERTL</sequence>
<gene>
    <name evidence="1" type="ORF">NCTC9529_01294</name>
</gene>
<evidence type="ECO:0000313" key="1">
    <source>
        <dbReference type="EMBL" id="STD03325.1"/>
    </source>
</evidence>
<dbReference type="Proteomes" id="UP000254849">
    <property type="component" value="Unassembled WGS sequence"/>
</dbReference>
<protein>
    <submittedName>
        <fullName evidence="1">Uncharacterized protein</fullName>
    </submittedName>
</protein>
<name>A0ABY1VZZ6_9ENTR</name>
<comment type="caution">
    <text evidence="1">The sequence shown here is derived from an EMBL/GenBank/DDBJ whole genome shotgun (WGS) entry which is preliminary data.</text>
</comment>
<organism evidence="1 2">
    <name type="scientific">Cronobacter universalis NCTC 9529</name>
    <dbReference type="NCBI Taxonomy" id="1074000"/>
    <lineage>
        <taxon>Bacteria</taxon>
        <taxon>Pseudomonadati</taxon>
        <taxon>Pseudomonadota</taxon>
        <taxon>Gammaproteobacteria</taxon>
        <taxon>Enterobacterales</taxon>
        <taxon>Enterobacteriaceae</taxon>
        <taxon>Cronobacter</taxon>
    </lineage>
</organism>
<evidence type="ECO:0000313" key="2">
    <source>
        <dbReference type="Proteomes" id="UP000254849"/>
    </source>
</evidence>
<keyword evidence="2" id="KW-1185">Reference proteome</keyword>
<reference evidence="1 2" key="1">
    <citation type="submission" date="2018-06" db="EMBL/GenBank/DDBJ databases">
        <authorList>
            <consortium name="Pathogen Informatics"/>
            <person name="Doyle S."/>
        </authorList>
    </citation>
    <scope>NUCLEOTIDE SEQUENCE [LARGE SCALE GENOMIC DNA]</scope>
    <source>
        <strain evidence="2">NCTC 9529</strain>
    </source>
</reference>
<accession>A0ABY1VZZ6</accession>
<proteinExistence type="predicted"/>
<dbReference type="EMBL" id="UFYH01000001">
    <property type="protein sequence ID" value="STD03325.1"/>
    <property type="molecule type" value="Genomic_DNA"/>
</dbReference>